<dbReference type="GO" id="GO:0000716">
    <property type="term" value="P:transcription-coupled nucleotide-excision repair, DNA damage recognition"/>
    <property type="evidence" value="ECO:0007669"/>
    <property type="project" value="UniProtKB-UniRule"/>
</dbReference>
<dbReference type="Gene3D" id="3.40.50.300">
    <property type="entry name" value="P-loop containing nucleotide triphosphate hydrolases"/>
    <property type="match status" value="2"/>
</dbReference>
<dbReference type="CDD" id="cd17991">
    <property type="entry name" value="DEXHc_TRCF"/>
    <property type="match status" value="1"/>
</dbReference>
<keyword evidence="7 9" id="KW-0238">DNA-binding</keyword>
<dbReference type="SUPFAM" id="SSF143517">
    <property type="entry name" value="TRCF domain-like"/>
    <property type="match status" value="1"/>
</dbReference>
<keyword evidence="3 9" id="KW-0227">DNA damage</keyword>
<keyword evidence="6 9" id="KW-0067">ATP-binding</keyword>
<evidence type="ECO:0000256" key="4">
    <source>
        <dbReference type="ARBA" id="ARBA00022801"/>
    </source>
</evidence>
<evidence type="ECO:0000256" key="9">
    <source>
        <dbReference type="HAMAP-Rule" id="MF_00969"/>
    </source>
</evidence>
<dbReference type="InterPro" id="IPR047112">
    <property type="entry name" value="RecG/Mfd"/>
</dbReference>
<dbReference type="AlphaFoldDB" id="A0A9J6P9T9"/>
<comment type="similarity">
    <text evidence="9">In the C-terminal section; belongs to the helicase family. RecG subfamily.</text>
</comment>
<gene>
    <name evidence="9 12" type="primary">mfd</name>
    <name evidence="12" type="ORF">NJQ99_04740</name>
</gene>
<comment type="caution">
    <text evidence="12">The sequence shown here is derived from an EMBL/GenBank/DDBJ whole genome shotgun (WGS) entry which is preliminary data.</text>
</comment>
<dbReference type="InterPro" id="IPR014001">
    <property type="entry name" value="Helicase_ATP-bd"/>
</dbReference>
<dbReference type="SMART" id="SM00487">
    <property type="entry name" value="DEXDc"/>
    <property type="match status" value="1"/>
</dbReference>
<dbReference type="InterPro" id="IPR001650">
    <property type="entry name" value="Helicase_C-like"/>
</dbReference>
<dbReference type="GO" id="GO:0016787">
    <property type="term" value="F:hydrolase activity"/>
    <property type="evidence" value="ECO:0007669"/>
    <property type="project" value="UniProtKB-KW"/>
</dbReference>
<comment type="function">
    <text evidence="9">Couples transcription and DNA repair by recognizing RNA polymerase (RNAP) stalled at DNA lesions. Mediates ATP-dependent release of RNAP and its truncated transcript from the DNA, and recruitment of nucleotide excision repair machinery to the damaged site.</text>
</comment>
<evidence type="ECO:0000256" key="1">
    <source>
        <dbReference type="ARBA" id="ARBA00022490"/>
    </source>
</evidence>
<reference evidence="12" key="1">
    <citation type="submission" date="2022-06" db="EMBL/GenBank/DDBJ databases">
        <title>Isolation and Genomics of Futiania mangrovii gen. nov., sp. nov., a Rare and Metabolically-versatile member in the Class Alphaproteobacteria.</title>
        <authorList>
            <person name="Liu L."/>
            <person name="Huang W.-C."/>
            <person name="Pan J."/>
            <person name="Li J."/>
            <person name="Huang Y."/>
            <person name="Du H."/>
            <person name="Liu Y."/>
            <person name="Li M."/>
        </authorList>
    </citation>
    <scope>NUCLEOTIDE SEQUENCE</scope>
    <source>
        <strain evidence="12">FT118</strain>
    </source>
</reference>
<dbReference type="PROSITE" id="PS51192">
    <property type="entry name" value="HELICASE_ATP_BIND_1"/>
    <property type="match status" value="1"/>
</dbReference>
<dbReference type="InterPro" id="IPR041471">
    <property type="entry name" value="UvrB_inter"/>
</dbReference>
<dbReference type="SMART" id="SM00490">
    <property type="entry name" value="HELICc"/>
    <property type="match status" value="1"/>
</dbReference>
<name>A0A9J6P9T9_9PROT</name>
<dbReference type="InterPro" id="IPR005118">
    <property type="entry name" value="TRCF_C"/>
</dbReference>
<organism evidence="12 13">
    <name type="scientific">Futiania mangrovi</name>
    <dbReference type="NCBI Taxonomy" id="2959716"/>
    <lineage>
        <taxon>Bacteria</taxon>
        <taxon>Pseudomonadati</taxon>
        <taxon>Pseudomonadota</taxon>
        <taxon>Alphaproteobacteria</taxon>
        <taxon>Futianiales</taxon>
        <taxon>Futianiaceae</taxon>
        <taxon>Futiania</taxon>
    </lineage>
</organism>
<comment type="similarity">
    <text evidence="9">In the N-terminal section; belongs to the UvrB family.</text>
</comment>
<dbReference type="EMBL" id="JAMZFT010000001">
    <property type="protein sequence ID" value="MCP1335709.1"/>
    <property type="molecule type" value="Genomic_DNA"/>
</dbReference>
<evidence type="ECO:0000256" key="3">
    <source>
        <dbReference type="ARBA" id="ARBA00022763"/>
    </source>
</evidence>
<dbReference type="EC" id="3.6.4.-" evidence="9"/>
<keyword evidence="5" id="KW-0347">Helicase</keyword>
<dbReference type="InterPro" id="IPR003711">
    <property type="entry name" value="CarD-like/TRCF_RID"/>
</dbReference>
<evidence type="ECO:0000256" key="7">
    <source>
        <dbReference type="ARBA" id="ARBA00023125"/>
    </source>
</evidence>
<dbReference type="PANTHER" id="PTHR47964">
    <property type="entry name" value="ATP-DEPENDENT DNA HELICASE HOMOLOG RECG, CHLOROPLASTIC"/>
    <property type="match status" value="1"/>
</dbReference>
<dbReference type="Gene3D" id="3.90.1150.50">
    <property type="entry name" value="Transcription-repair-coupling factor, D7 domain"/>
    <property type="match status" value="1"/>
</dbReference>
<evidence type="ECO:0000256" key="2">
    <source>
        <dbReference type="ARBA" id="ARBA00022741"/>
    </source>
</evidence>
<dbReference type="GO" id="GO:0003678">
    <property type="term" value="F:DNA helicase activity"/>
    <property type="evidence" value="ECO:0007669"/>
    <property type="project" value="TreeGrafter"/>
</dbReference>
<dbReference type="InterPro" id="IPR011545">
    <property type="entry name" value="DEAD/DEAH_box_helicase_dom"/>
</dbReference>
<keyword evidence="8 9" id="KW-0234">DNA repair</keyword>
<feature type="domain" description="Helicase ATP-binding" evidence="10">
    <location>
        <begin position="624"/>
        <end position="785"/>
    </location>
</feature>
<sequence length="1161" mass="126928">MRPVDTRIVEASGRLTLAGVPEGADALLLADMARAEGGPVLHLARDASRMAATLDALQFFAPDVVALAFPSWDCLPYDRVSPSPEIAATRLATLAHLATGKRVPTVVVASVNAFLQRVPVPETLAGSTLALAAGNVISTDELMGFFARNGYGRVGTVRAPGDFAVRGGIVDLWPAGLEEPIRLDFFGDTLETIRTFDADSQKTTGQVARLMLAPASEVQLTEETIRRFRREYVSLFGAVTGADPLYEAVSAGQRHQGMEHWLPLFHAEMGTLADHVPGAPVTLDFQAAEARDERIRDYRDYYDARAAYDTGKGGIPAYRPVPPERLYLDADEWEAVLADRRVRQIHPHAMPESGTVIDLGGRPGRDFAPERRQEGTNVFHALVDHLKDLARGGRNVFVASYSEGARERLTGLLKDHGAEIVVPVDRWEADGRLPKGGVGVMVLGLDHGFETPGFAVVSEQDVLGDRLVRAGRKQRRAENFLQEVSSLHHGDLVVHVDHGIGRYLGLETITVMDAPHDCLMIEYHGGDKLYLPVENLELLTRYGSEEMDVTLDRLGGGAWQARKARLKERIKELADQLIKVAALRALKTTEGVAPPHGLYEEFCARFPYEETEDQQRAIADVLTDLGSGHPMDRLVCGDVGFGKTEIALRAAFIMAMQGRQVAVVVPTTLLARQHYKGFVERFKGWPVRIGQLSRMVGAKEQAATRAGIADGTVDIVIGTHALLGKQVAFKDLGLLVIDEEQHFGVQHKERLKQLRADVHVLTLTATPIPRTMQLAMTGVRELSIIATPPVDRLAVRTYVAPFDPVTVREALLREKYRGGQSFVVVPRIADLAAMEAFLKDEVPEVRYAIAHGQMAAGALDEIMNAFYDGAYDVLLSTSIVESGLDIPTANTMIVHRADMFGLAQLYQIRGRIGRAKARAYAHLTTVPNKKLTPAAERRLRVLQSLDTLGAGFSLASHDLDIRGAGNLLGEEQSGHVKEVGFELYQHMLEEAVAQMRAGELDLELDTKWSPQINLGAAVLIPEHYVSDLDLRLTLYRRLADIEDDAGIEAIAAEMIDRFGPLPPEVAQLLEVVRIKAVCRRAGIAKIDAGPKGIIVSFREDHFANPAGLVEFLARERGGAKLRPDHKLVLARAWESVAERLKGTLNVARTLAGIAEAAQAAA</sequence>
<dbReference type="Gene3D" id="3.40.50.11140">
    <property type="match status" value="1"/>
</dbReference>
<evidence type="ECO:0000256" key="8">
    <source>
        <dbReference type="ARBA" id="ARBA00023204"/>
    </source>
</evidence>
<dbReference type="InterPro" id="IPR037235">
    <property type="entry name" value="TRCF-like_C_D7"/>
</dbReference>
<dbReference type="InterPro" id="IPR027417">
    <property type="entry name" value="P-loop_NTPase"/>
</dbReference>
<dbReference type="Proteomes" id="UP001055804">
    <property type="component" value="Unassembled WGS sequence"/>
</dbReference>
<evidence type="ECO:0000313" key="13">
    <source>
        <dbReference type="Proteomes" id="UP001055804"/>
    </source>
</evidence>
<dbReference type="PROSITE" id="PS51194">
    <property type="entry name" value="HELICASE_CTER"/>
    <property type="match status" value="1"/>
</dbReference>
<dbReference type="InterPro" id="IPR004576">
    <property type="entry name" value="Mfd"/>
</dbReference>
<dbReference type="InterPro" id="IPR036101">
    <property type="entry name" value="CarD-like/TRCF_RID_sf"/>
</dbReference>
<dbReference type="GO" id="GO:0005524">
    <property type="term" value="F:ATP binding"/>
    <property type="evidence" value="ECO:0007669"/>
    <property type="project" value="UniProtKB-UniRule"/>
</dbReference>
<evidence type="ECO:0000259" key="10">
    <source>
        <dbReference type="PROSITE" id="PS51192"/>
    </source>
</evidence>
<keyword evidence="4 9" id="KW-0378">Hydrolase</keyword>
<protein>
    <recommendedName>
        <fullName evidence="9">Transcription-repair-coupling factor</fullName>
        <shortName evidence="9">TRCF</shortName>
        <ecNumber evidence="9">3.6.4.-</ecNumber>
    </recommendedName>
</protein>
<proteinExistence type="inferred from homology"/>
<dbReference type="Pfam" id="PF00270">
    <property type="entry name" value="DEAD"/>
    <property type="match status" value="1"/>
</dbReference>
<dbReference type="Pfam" id="PF02559">
    <property type="entry name" value="CarD_TRCF_RID"/>
    <property type="match status" value="1"/>
</dbReference>
<dbReference type="HAMAP" id="MF_00969">
    <property type="entry name" value="TRCF"/>
    <property type="match status" value="1"/>
</dbReference>
<feature type="domain" description="Helicase C-terminal" evidence="11">
    <location>
        <begin position="806"/>
        <end position="960"/>
    </location>
</feature>
<dbReference type="NCBIfam" id="TIGR00580">
    <property type="entry name" value="mfd"/>
    <property type="match status" value="1"/>
</dbReference>
<dbReference type="Gene3D" id="3.40.50.11180">
    <property type="match status" value="1"/>
</dbReference>
<dbReference type="Pfam" id="PF03461">
    <property type="entry name" value="TRCF"/>
    <property type="match status" value="1"/>
</dbReference>
<dbReference type="SMART" id="SM00982">
    <property type="entry name" value="TRCF"/>
    <property type="match status" value="1"/>
</dbReference>
<evidence type="ECO:0000256" key="6">
    <source>
        <dbReference type="ARBA" id="ARBA00022840"/>
    </source>
</evidence>
<evidence type="ECO:0000256" key="5">
    <source>
        <dbReference type="ARBA" id="ARBA00022806"/>
    </source>
</evidence>
<keyword evidence="13" id="KW-1185">Reference proteome</keyword>
<dbReference type="SUPFAM" id="SSF52540">
    <property type="entry name" value="P-loop containing nucleoside triphosphate hydrolases"/>
    <property type="match status" value="4"/>
</dbReference>
<dbReference type="Gene3D" id="3.30.2060.10">
    <property type="entry name" value="Penicillin-binding protein 1b domain"/>
    <property type="match status" value="1"/>
</dbReference>
<keyword evidence="1 9" id="KW-0963">Cytoplasm</keyword>
<evidence type="ECO:0000313" key="12">
    <source>
        <dbReference type="EMBL" id="MCP1335709.1"/>
    </source>
</evidence>
<dbReference type="SMART" id="SM01058">
    <property type="entry name" value="CarD_TRCF"/>
    <property type="match status" value="1"/>
</dbReference>
<dbReference type="Pfam" id="PF00271">
    <property type="entry name" value="Helicase_C"/>
    <property type="match status" value="1"/>
</dbReference>
<dbReference type="PANTHER" id="PTHR47964:SF1">
    <property type="entry name" value="ATP-DEPENDENT DNA HELICASE HOMOLOG RECG, CHLOROPLASTIC"/>
    <property type="match status" value="1"/>
</dbReference>
<accession>A0A9J6P9T9</accession>
<dbReference type="SUPFAM" id="SSF141259">
    <property type="entry name" value="CarD-like"/>
    <property type="match status" value="1"/>
</dbReference>
<evidence type="ECO:0000259" key="11">
    <source>
        <dbReference type="PROSITE" id="PS51194"/>
    </source>
</evidence>
<dbReference type="GO" id="GO:0005737">
    <property type="term" value="C:cytoplasm"/>
    <property type="evidence" value="ECO:0007669"/>
    <property type="project" value="UniProtKB-SubCell"/>
</dbReference>
<keyword evidence="2 9" id="KW-0547">Nucleotide-binding</keyword>
<dbReference type="GO" id="GO:0003684">
    <property type="term" value="F:damaged DNA binding"/>
    <property type="evidence" value="ECO:0007669"/>
    <property type="project" value="InterPro"/>
</dbReference>
<dbReference type="GO" id="GO:0006355">
    <property type="term" value="P:regulation of DNA-templated transcription"/>
    <property type="evidence" value="ECO:0007669"/>
    <property type="project" value="UniProtKB-UniRule"/>
</dbReference>
<dbReference type="Gene3D" id="2.40.10.170">
    <property type="match status" value="1"/>
</dbReference>
<comment type="subcellular location">
    <subcellularLocation>
        <location evidence="9">Cytoplasm</location>
    </subcellularLocation>
</comment>
<dbReference type="Pfam" id="PF17757">
    <property type="entry name" value="UvrB_inter"/>
    <property type="match status" value="1"/>
</dbReference>